<proteinExistence type="predicted"/>
<dbReference type="OrthoDB" id="3944494at2759"/>
<gene>
    <name evidence="1" type="ORF">NA57DRAFT_50488</name>
</gene>
<dbReference type="AlphaFoldDB" id="A0A9P4LZ78"/>
<evidence type="ECO:0000313" key="1">
    <source>
        <dbReference type="EMBL" id="KAF2092351.1"/>
    </source>
</evidence>
<evidence type="ECO:0000313" key="2">
    <source>
        <dbReference type="Proteomes" id="UP000799772"/>
    </source>
</evidence>
<dbReference type="Proteomes" id="UP000799772">
    <property type="component" value="Unassembled WGS sequence"/>
</dbReference>
<organism evidence="1 2">
    <name type="scientific">Rhizodiscina lignyota</name>
    <dbReference type="NCBI Taxonomy" id="1504668"/>
    <lineage>
        <taxon>Eukaryota</taxon>
        <taxon>Fungi</taxon>
        <taxon>Dikarya</taxon>
        <taxon>Ascomycota</taxon>
        <taxon>Pezizomycotina</taxon>
        <taxon>Dothideomycetes</taxon>
        <taxon>Pleosporomycetidae</taxon>
        <taxon>Aulographales</taxon>
        <taxon>Rhizodiscinaceae</taxon>
        <taxon>Rhizodiscina</taxon>
    </lineage>
</organism>
<dbReference type="EMBL" id="ML978150">
    <property type="protein sequence ID" value="KAF2092351.1"/>
    <property type="molecule type" value="Genomic_DNA"/>
</dbReference>
<reference evidence="1" key="1">
    <citation type="journal article" date="2020" name="Stud. Mycol.">
        <title>101 Dothideomycetes genomes: a test case for predicting lifestyles and emergence of pathogens.</title>
        <authorList>
            <person name="Haridas S."/>
            <person name="Albert R."/>
            <person name="Binder M."/>
            <person name="Bloem J."/>
            <person name="Labutti K."/>
            <person name="Salamov A."/>
            <person name="Andreopoulos B."/>
            <person name="Baker S."/>
            <person name="Barry K."/>
            <person name="Bills G."/>
            <person name="Bluhm B."/>
            <person name="Cannon C."/>
            <person name="Castanera R."/>
            <person name="Culley D."/>
            <person name="Daum C."/>
            <person name="Ezra D."/>
            <person name="Gonzalez J."/>
            <person name="Henrissat B."/>
            <person name="Kuo A."/>
            <person name="Liang C."/>
            <person name="Lipzen A."/>
            <person name="Lutzoni F."/>
            <person name="Magnuson J."/>
            <person name="Mondo S."/>
            <person name="Nolan M."/>
            <person name="Ohm R."/>
            <person name="Pangilinan J."/>
            <person name="Park H.-J."/>
            <person name="Ramirez L."/>
            <person name="Alfaro M."/>
            <person name="Sun H."/>
            <person name="Tritt A."/>
            <person name="Yoshinaga Y."/>
            <person name="Zwiers L.-H."/>
            <person name="Turgeon B."/>
            <person name="Goodwin S."/>
            <person name="Spatafora J."/>
            <person name="Crous P."/>
            <person name="Grigoriev I."/>
        </authorList>
    </citation>
    <scope>NUCLEOTIDE SEQUENCE</scope>
    <source>
        <strain evidence="1">CBS 133067</strain>
    </source>
</reference>
<sequence length="56" mass="6406">YKKDLDAYRQDLLVLMYITGGQLARGIEIIIVQYKNSADGVGRDIFVEDRIVVYVV</sequence>
<comment type="caution">
    <text evidence="1">The sequence shown here is derived from an EMBL/GenBank/DDBJ whole genome shotgun (WGS) entry which is preliminary data.</text>
</comment>
<accession>A0A9P4LZ78</accession>
<keyword evidence="2" id="KW-1185">Reference proteome</keyword>
<name>A0A9P4LZ78_9PEZI</name>
<protein>
    <submittedName>
        <fullName evidence="1">Uncharacterized protein</fullName>
    </submittedName>
</protein>
<feature type="non-terminal residue" evidence="1">
    <location>
        <position position="1"/>
    </location>
</feature>